<dbReference type="InterPro" id="IPR000073">
    <property type="entry name" value="AB_hydrolase_1"/>
</dbReference>
<dbReference type="EMBL" id="JBJVNI010000038">
    <property type="protein sequence ID" value="MFM9615629.1"/>
    <property type="molecule type" value="Genomic_DNA"/>
</dbReference>
<dbReference type="RefSeq" id="WP_055719389.1">
    <property type="nucleotide sequence ID" value="NZ_JBJVNI010000038.1"/>
</dbReference>
<sequence>MRLHTATWGDGGRVALLVHGLMADHRTWHEVGPVLADRGYRVVAVDLRGHGRSGRGGYAPELFAEDLAETLPAGAELALGHSLGALALALAVERLRPSRVVYSEPAWRLGGPHGTLDPAAFALFKRAPRSLVRSFRPDWDAERVTEETRALEAWDEKTAHALSSYRMTDHTPKAPLVPSLVQLSDPSTLVSSEMREEMVCRGFEVRTVRGASHTIHRDHLDEFLRSLTGWL</sequence>
<proteinExistence type="predicted"/>
<dbReference type="InterPro" id="IPR050228">
    <property type="entry name" value="Carboxylesterase_BioH"/>
</dbReference>
<dbReference type="PANTHER" id="PTHR43194">
    <property type="entry name" value="HYDROLASE ALPHA/BETA FOLD FAMILY"/>
    <property type="match status" value="1"/>
</dbReference>
<organism evidence="2 3">
    <name type="scientific">Streptomyces niveiscabiei</name>
    <dbReference type="NCBI Taxonomy" id="164115"/>
    <lineage>
        <taxon>Bacteria</taxon>
        <taxon>Bacillati</taxon>
        <taxon>Actinomycetota</taxon>
        <taxon>Actinomycetes</taxon>
        <taxon>Kitasatosporales</taxon>
        <taxon>Streptomycetaceae</taxon>
        <taxon>Streptomyces</taxon>
    </lineage>
</organism>
<name>A0ABW9I5I2_9ACTN</name>
<dbReference type="Gene3D" id="3.40.50.1820">
    <property type="entry name" value="alpha/beta hydrolase"/>
    <property type="match status" value="1"/>
</dbReference>
<gene>
    <name evidence="2" type="ORF">ACKI18_43975</name>
</gene>
<dbReference type="GO" id="GO:0016787">
    <property type="term" value="F:hydrolase activity"/>
    <property type="evidence" value="ECO:0007669"/>
    <property type="project" value="UniProtKB-KW"/>
</dbReference>
<feature type="domain" description="AB hydrolase-1" evidence="1">
    <location>
        <begin position="16"/>
        <end position="224"/>
    </location>
</feature>
<comment type="caution">
    <text evidence="2">The sequence shown here is derived from an EMBL/GenBank/DDBJ whole genome shotgun (WGS) entry which is preliminary data.</text>
</comment>
<evidence type="ECO:0000313" key="3">
    <source>
        <dbReference type="Proteomes" id="UP001631957"/>
    </source>
</evidence>
<reference evidence="2 3" key="1">
    <citation type="submission" date="2024-12" db="EMBL/GenBank/DDBJ databases">
        <title>Forecasting of Potato common scab and diversities of Pathogenic streptomyces spp. in china.</title>
        <authorList>
            <person name="Handique U."/>
            <person name="Wu J."/>
        </authorList>
    </citation>
    <scope>NUCLEOTIDE SEQUENCE [LARGE SCALE GENOMIC DNA]</scope>
    <source>
        <strain evidence="2 3">ZRIMU1530</strain>
    </source>
</reference>
<accession>A0ABW9I5I2</accession>
<dbReference type="Proteomes" id="UP001631957">
    <property type="component" value="Unassembled WGS sequence"/>
</dbReference>
<evidence type="ECO:0000313" key="2">
    <source>
        <dbReference type="EMBL" id="MFM9615629.1"/>
    </source>
</evidence>
<dbReference type="SUPFAM" id="SSF53474">
    <property type="entry name" value="alpha/beta-Hydrolases"/>
    <property type="match status" value="1"/>
</dbReference>
<dbReference type="PANTHER" id="PTHR43194:SF2">
    <property type="entry name" value="PEROXISOMAL MEMBRANE PROTEIN LPX1"/>
    <property type="match status" value="1"/>
</dbReference>
<evidence type="ECO:0000259" key="1">
    <source>
        <dbReference type="Pfam" id="PF12697"/>
    </source>
</evidence>
<keyword evidence="3" id="KW-1185">Reference proteome</keyword>
<protein>
    <submittedName>
        <fullName evidence="2">Alpha/beta fold hydrolase</fullName>
    </submittedName>
</protein>
<keyword evidence="2" id="KW-0378">Hydrolase</keyword>
<dbReference type="Pfam" id="PF12697">
    <property type="entry name" value="Abhydrolase_6"/>
    <property type="match status" value="1"/>
</dbReference>
<dbReference type="InterPro" id="IPR029058">
    <property type="entry name" value="AB_hydrolase_fold"/>
</dbReference>